<sequence length="492" mass="54002">MAQLSPAIEHGPSTLASNNPFRNRVSPTATSPSLSSIGLATTTNPFLDASEVPSAIPTGKKSPIATGGQLPPRTTDATSDLFAGLDISENAQSRPRDQPPMKGPPRRENGAPPHGRPPPRHKPSASDEERRRQRSKTRGLPKELDIFADPPSSSRPRERRPQRRNSESSIREKPKEMDPEAEKRRRERKLREGKSSSRSKQPSRKLDIIDKLDVTSIYGTGLFHHDGPFDACNPHRNRKGSRQAPMQAFPKNSTSMQLGGSGPVNKTINLDRFHGTESEAHNDYNEAAIVEGEDDYYRRPQPERSASFNPTARIEPVHGNLTAGLGTSTFLEGAPASQAAIQRRESEYEAAQREANANGLSRTKSLAQRIKSVRPKISDGPRVNSPEPAMTPTSPLGSGRPEQNATNPFFKDYDKDYEKKGAQIAFAEEQQKTGRARAPSSPRRGLGLERKLTADSANGEESKPSTGGGLLTRIKSMKASRRPRERRNTETS</sequence>
<evidence type="ECO:0008006" key="4">
    <source>
        <dbReference type="Google" id="ProtNLM"/>
    </source>
</evidence>
<dbReference type="PANTHER" id="PTHR28307:SF2">
    <property type="entry name" value="PROTEIN PAL1"/>
    <property type="match status" value="1"/>
</dbReference>
<feature type="compositionally biased region" description="Basic and acidic residues" evidence="1">
    <location>
        <begin position="94"/>
        <end position="109"/>
    </location>
</feature>
<feature type="region of interest" description="Disordered" evidence="1">
    <location>
        <begin position="1"/>
        <end position="262"/>
    </location>
</feature>
<dbReference type="AlphaFoldDB" id="A0AAV9MYD8"/>
<evidence type="ECO:0000256" key="1">
    <source>
        <dbReference type="SAM" id="MobiDB-lite"/>
    </source>
</evidence>
<dbReference type="Pfam" id="PF08316">
    <property type="entry name" value="Pal1"/>
    <property type="match status" value="1"/>
</dbReference>
<accession>A0AAV9MYD8</accession>
<gene>
    <name evidence="2" type="ORF">LTR84_007476</name>
</gene>
<dbReference type="PANTHER" id="PTHR28307">
    <property type="entry name" value="PROTEIN PAL1"/>
    <property type="match status" value="1"/>
</dbReference>
<dbReference type="GO" id="GO:0005737">
    <property type="term" value="C:cytoplasm"/>
    <property type="evidence" value="ECO:0007669"/>
    <property type="project" value="TreeGrafter"/>
</dbReference>
<comment type="caution">
    <text evidence="2">The sequence shown here is derived from an EMBL/GenBank/DDBJ whole genome shotgun (WGS) entry which is preliminary data.</text>
</comment>
<feature type="compositionally biased region" description="Polar residues" evidence="1">
    <location>
        <begin position="391"/>
        <end position="407"/>
    </location>
</feature>
<feature type="compositionally biased region" description="Polar residues" evidence="1">
    <location>
        <begin position="250"/>
        <end position="262"/>
    </location>
</feature>
<reference evidence="2 3" key="1">
    <citation type="submission" date="2023-08" db="EMBL/GenBank/DDBJ databases">
        <title>Black Yeasts Isolated from many extreme environments.</title>
        <authorList>
            <person name="Coleine C."/>
            <person name="Stajich J.E."/>
            <person name="Selbmann L."/>
        </authorList>
    </citation>
    <scope>NUCLEOTIDE SEQUENCE [LARGE SCALE GENOMIC DNA]</scope>
    <source>
        <strain evidence="2 3">CCFEE 5792</strain>
    </source>
</reference>
<protein>
    <recommendedName>
        <fullName evidence="4">Pal1 cell morphology protein</fullName>
    </recommendedName>
</protein>
<name>A0AAV9MYD8_9EURO</name>
<dbReference type="EMBL" id="JAVRRD010000029">
    <property type="protein sequence ID" value="KAK5046715.1"/>
    <property type="molecule type" value="Genomic_DNA"/>
</dbReference>
<feature type="compositionally biased region" description="Basic residues" evidence="1">
    <location>
        <begin position="475"/>
        <end position="485"/>
    </location>
</feature>
<evidence type="ECO:0000313" key="2">
    <source>
        <dbReference type="EMBL" id="KAK5046715.1"/>
    </source>
</evidence>
<dbReference type="GeneID" id="89975642"/>
<evidence type="ECO:0000313" key="3">
    <source>
        <dbReference type="Proteomes" id="UP001358417"/>
    </source>
</evidence>
<dbReference type="Proteomes" id="UP001358417">
    <property type="component" value="Unassembled WGS sequence"/>
</dbReference>
<dbReference type="RefSeq" id="XP_064702298.1">
    <property type="nucleotide sequence ID" value="XM_064851029.1"/>
</dbReference>
<feature type="compositionally biased region" description="Polar residues" evidence="1">
    <location>
        <begin position="14"/>
        <end position="45"/>
    </location>
</feature>
<organism evidence="2 3">
    <name type="scientific">Exophiala bonariae</name>
    <dbReference type="NCBI Taxonomy" id="1690606"/>
    <lineage>
        <taxon>Eukaryota</taxon>
        <taxon>Fungi</taxon>
        <taxon>Dikarya</taxon>
        <taxon>Ascomycota</taxon>
        <taxon>Pezizomycotina</taxon>
        <taxon>Eurotiomycetes</taxon>
        <taxon>Chaetothyriomycetidae</taxon>
        <taxon>Chaetothyriales</taxon>
        <taxon>Herpotrichiellaceae</taxon>
        <taxon>Exophiala</taxon>
    </lineage>
</organism>
<dbReference type="InterPro" id="IPR013226">
    <property type="entry name" value="Pal1"/>
</dbReference>
<proteinExistence type="predicted"/>
<feature type="region of interest" description="Disordered" evidence="1">
    <location>
        <begin position="347"/>
        <end position="492"/>
    </location>
</feature>
<feature type="compositionally biased region" description="Basic and acidic residues" evidence="1">
    <location>
        <begin position="204"/>
        <end position="213"/>
    </location>
</feature>
<keyword evidence="3" id="KW-1185">Reference proteome</keyword>
<feature type="compositionally biased region" description="Basic and acidic residues" evidence="1">
    <location>
        <begin position="411"/>
        <end position="421"/>
    </location>
</feature>
<feature type="compositionally biased region" description="Basic and acidic residues" evidence="1">
    <location>
        <begin position="164"/>
        <end position="195"/>
    </location>
</feature>